<keyword evidence="7" id="KW-0501">Molybdenum cofactor biosynthesis</keyword>
<organism evidence="9 10">
    <name type="scientific">Aspergillus sclerotialis</name>
    <dbReference type="NCBI Taxonomy" id="2070753"/>
    <lineage>
        <taxon>Eukaryota</taxon>
        <taxon>Fungi</taxon>
        <taxon>Dikarya</taxon>
        <taxon>Ascomycota</taxon>
        <taxon>Pezizomycotina</taxon>
        <taxon>Eurotiomycetes</taxon>
        <taxon>Eurotiomycetidae</taxon>
        <taxon>Eurotiales</taxon>
        <taxon>Aspergillaceae</taxon>
        <taxon>Aspergillus</taxon>
        <taxon>Aspergillus subgen. Polypaecilum</taxon>
    </lineage>
</organism>
<keyword evidence="2" id="KW-0808">Transferase</keyword>
<evidence type="ECO:0000256" key="6">
    <source>
        <dbReference type="ARBA" id="ARBA00023134"/>
    </source>
</evidence>
<dbReference type="GO" id="GO:0046872">
    <property type="term" value="F:metal ion binding"/>
    <property type="evidence" value="ECO:0007669"/>
    <property type="project" value="UniProtKB-KW"/>
</dbReference>
<dbReference type="GO" id="GO:0016779">
    <property type="term" value="F:nucleotidyltransferase activity"/>
    <property type="evidence" value="ECO:0007669"/>
    <property type="project" value="TreeGrafter"/>
</dbReference>
<keyword evidence="4" id="KW-0547">Nucleotide-binding</keyword>
<evidence type="ECO:0000313" key="9">
    <source>
        <dbReference type="EMBL" id="RJE23111.1"/>
    </source>
</evidence>
<evidence type="ECO:0000256" key="5">
    <source>
        <dbReference type="ARBA" id="ARBA00022842"/>
    </source>
</evidence>
<dbReference type="Pfam" id="PF12804">
    <property type="entry name" value="NTP_transf_3"/>
    <property type="match status" value="1"/>
</dbReference>
<keyword evidence="10" id="KW-1185">Reference proteome</keyword>
<dbReference type="OrthoDB" id="20872at2759"/>
<evidence type="ECO:0000256" key="3">
    <source>
        <dbReference type="ARBA" id="ARBA00022723"/>
    </source>
</evidence>
<dbReference type="InterPro" id="IPR029044">
    <property type="entry name" value="Nucleotide-diphossugar_trans"/>
</dbReference>
<dbReference type="PANTHER" id="PTHR19136:SF81">
    <property type="entry name" value="MOLYBDENUM COFACTOR GUANYLYLTRANSFERASE"/>
    <property type="match status" value="1"/>
</dbReference>
<dbReference type="InterPro" id="IPR013482">
    <property type="entry name" value="Molybde_CF_guanTrfase"/>
</dbReference>
<sequence>MELKPLLLAGGCSSRMGKPKELLLLPSGQPMYMHLLSILHQACPESETVYFSQRDRKATEALMNDDRITYVSDNNMIIHSIDRTSMPVRVIHDYKDDSKNNVAIGPAAGLLAAHHQYPDATWLVAACDYPLLCPSALLQLRDEVSDSVTCFCNEDGFCEPLLGIWTPKALRMLEENVQRGIFGPSSIPRQHQGKLIRPRESQWLFNANTPVEWERAIELMKIRNLE</sequence>
<evidence type="ECO:0000256" key="7">
    <source>
        <dbReference type="ARBA" id="ARBA00023150"/>
    </source>
</evidence>
<comment type="caution">
    <text evidence="9">The sequence shown here is derived from an EMBL/GenBank/DDBJ whole genome shotgun (WGS) entry which is preliminary data.</text>
</comment>
<accession>A0A3A3A1B3</accession>
<proteinExistence type="predicted"/>
<name>A0A3A3A1B3_9EURO</name>
<dbReference type="InterPro" id="IPR025877">
    <property type="entry name" value="MobA-like_NTP_Trfase"/>
</dbReference>
<evidence type="ECO:0000259" key="8">
    <source>
        <dbReference type="Pfam" id="PF12804"/>
    </source>
</evidence>
<evidence type="ECO:0000256" key="4">
    <source>
        <dbReference type="ARBA" id="ARBA00022741"/>
    </source>
</evidence>
<evidence type="ECO:0000256" key="2">
    <source>
        <dbReference type="ARBA" id="ARBA00022679"/>
    </source>
</evidence>
<dbReference type="SUPFAM" id="SSF53448">
    <property type="entry name" value="Nucleotide-diphospho-sugar transferases"/>
    <property type="match status" value="1"/>
</dbReference>
<dbReference type="GO" id="GO:0005525">
    <property type="term" value="F:GTP binding"/>
    <property type="evidence" value="ECO:0007669"/>
    <property type="project" value="UniProtKB-KW"/>
</dbReference>
<dbReference type="Proteomes" id="UP000266188">
    <property type="component" value="Unassembled WGS sequence"/>
</dbReference>
<keyword evidence="6" id="KW-0342">GTP-binding</keyword>
<protein>
    <recommendedName>
        <fullName evidence="8">MobA-like NTP transferase domain-containing protein</fullName>
    </recommendedName>
</protein>
<evidence type="ECO:0000256" key="1">
    <source>
        <dbReference type="ARBA" id="ARBA00022490"/>
    </source>
</evidence>
<dbReference type="PANTHER" id="PTHR19136">
    <property type="entry name" value="MOLYBDENUM COFACTOR GUANYLYLTRANSFERASE"/>
    <property type="match status" value="1"/>
</dbReference>
<reference evidence="10" key="1">
    <citation type="submission" date="2017-02" db="EMBL/GenBank/DDBJ databases">
        <authorList>
            <person name="Tafer H."/>
            <person name="Lopandic K."/>
        </authorList>
    </citation>
    <scope>NUCLEOTIDE SEQUENCE [LARGE SCALE GENOMIC DNA]</scope>
    <source>
        <strain evidence="10">CBS 366.77</strain>
    </source>
</reference>
<keyword evidence="1" id="KW-0963">Cytoplasm</keyword>
<dbReference type="CDD" id="cd02503">
    <property type="entry name" value="MobA"/>
    <property type="match status" value="1"/>
</dbReference>
<dbReference type="AlphaFoldDB" id="A0A3A3A1B3"/>
<dbReference type="GO" id="GO:0006777">
    <property type="term" value="P:Mo-molybdopterin cofactor biosynthetic process"/>
    <property type="evidence" value="ECO:0007669"/>
    <property type="project" value="UniProtKB-KW"/>
</dbReference>
<dbReference type="Gene3D" id="3.90.550.10">
    <property type="entry name" value="Spore Coat Polysaccharide Biosynthesis Protein SpsA, Chain A"/>
    <property type="match status" value="1"/>
</dbReference>
<feature type="domain" description="MobA-like NTP transferase" evidence="8">
    <location>
        <begin position="6"/>
        <end position="177"/>
    </location>
</feature>
<dbReference type="EMBL" id="MVGC01000135">
    <property type="protein sequence ID" value="RJE23111.1"/>
    <property type="molecule type" value="Genomic_DNA"/>
</dbReference>
<keyword evidence="5" id="KW-0460">Magnesium</keyword>
<gene>
    <name evidence="9" type="ORF">PHISCL_04558</name>
</gene>
<evidence type="ECO:0000313" key="10">
    <source>
        <dbReference type="Proteomes" id="UP000266188"/>
    </source>
</evidence>
<keyword evidence="3" id="KW-0479">Metal-binding</keyword>